<dbReference type="VEuPathDB" id="VectorBase:MDOA005191"/>
<name>A0A1I8MIC3_MUSDO</name>
<sequence>MNENKINFQQKYSSQQIVVMAVPAKNGGSVSDKNKKQKSFRKSVLLFRCFALLIVIASATAAAATTTTTTATPATATSSQKDSVGIVVNDDDNDGVGGGLSQAKQGCTDLARDEETLMVFSTLGGGLTAIDPITSEIRWTIADGNYDNPFHLFMYTEIHTHLRMGTIPIINTSVFCILFTFCICHTNKWLYHCK</sequence>
<feature type="transmembrane region" description="Helical" evidence="1">
    <location>
        <begin position="45"/>
        <end position="64"/>
    </location>
</feature>
<reference evidence="2" key="1">
    <citation type="submission" date="2020-05" db="UniProtKB">
        <authorList>
            <consortium name="EnsemblMetazoa"/>
        </authorList>
    </citation>
    <scope>IDENTIFICATION</scope>
    <source>
        <strain evidence="2">Aabys</strain>
    </source>
</reference>
<proteinExistence type="predicted"/>
<dbReference type="AlphaFoldDB" id="A0A1I8MIC3"/>
<gene>
    <name evidence="2" type="primary">101896720</name>
</gene>
<evidence type="ECO:0000313" key="2">
    <source>
        <dbReference type="EnsemblMetazoa" id="MDOA005191-PB"/>
    </source>
</evidence>
<evidence type="ECO:0000256" key="1">
    <source>
        <dbReference type="SAM" id="Phobius"/>
    </source>
</evidence>
<protein>
    <submittedName>
        <fullName evidence="2">Uncharacterized protein</fullName>
    </submittedName>
</protein>
<dbReference type="EnsemblMetazoa" id="MDOA005191-RB">
    <property type="protein sequence ID" value="MDOA005191-PB"/>
    <property type="gene ID" value="MDOA005191"/>
</dbReference>
<keyword evidence="1" id="KW-1133">Transmembrane helix</keyword>
<accession>A0A1I8MIC3</accession>
<keyword evidence="1" id="KW-0812">Transmembrane</keyword>
<dbReference type="STRING" id="7370.A0A1I8MIC3"/>
<keyword evidence="1" id="KW-0472">Membrane</keyword>
<organism evidence="2">
    <name type="scientific">Musca domestica</name>
    <name type="common">House fly</name>
    <dbReference type="NCBI Taxonomy" id="7370"/>
    <lineage>
        <taxon>Eukaryota</taxon>
        <taxon>Metazoa</taxon>
        <taxon>Ecdysozoa</taxon>
        <taxon>Arthropoda</taxon>
        <taxon>Hexapoda</taxon>
        <taxon>Insecta</taxon>
        <taxon>Pterygota</taxon>
        <taxon>Neoptera</taxon>
        <taxon>Endopterygota</taxon>
        <taxon>Diptera</taxon>
        <taxon>Brachycera</taxon>
        <taxon>Muscomorpha</taxon>
        <taxon>Muscoidea</taxon>
        <taxon>Muscidae</taxon>
        <taxon>Musca</taxon>
    </lineage>
</organism>
<dbReference type="VEuPathDB" id="VectorBase:MDOMA2_020958"/>